<feature type="repeat" description="TPR" evidence="2">
    <location>
        <begin position="139"/>
        <end position="172"/>
    </location>
</feature>
<dbReference type="Pfam" id="PF20431">
    <property type="entry name" value="E_motif"/>
    <property type="match status" value="1"/>
</dbReference>
<dbReference type="PANTHER" id="PTHR47926:SF471">
    <property type="entry name" value="DYW DOMAIN-CONTAINING PROTEIN"/>
    <property type="match status" value="1"/>
</dbReference>
<dbReference type="KEGG" id="egu:105050906"/>
<feature type="repeat" description="PPR" evidence="3">
    <location>
        <begin position="341"/>
        <end position="375"/>
    </location>
</feature>
<feature type="repeat" description="PPR" evidence="3">
    <location>
        <begin position="657"/>
        <end position="691"/>
    </location>
</feature>
<name>A0A6I9RMQ3_ELAGV</name>
<dbReference type="PANTHER" id="PTHR47926">
    <property type="entry name" value="PENTATRICOPEPTIDE REPEAT-CONTAINING PROTEIN"/>
    <property type="match status" value="1"/>
</dbReference>
<feature type="repeat" description="PPR" evidence="3">
    <location>
        <begin position="241"/>
        <end position="275"/>
    </location>
</feature>
<dbReference type="InterPro" id="IPR046960">
    <property type="entry name" value="PPR_At4g14850-like_plant"/>
</dbReference>
<feature type="repeat" description="PPR" evidence="3">
    <location>
        <begin position="556"/>
        <end position="590"/>
    </location>
</feature>
<dbReference type="NCBIfam" id="TIGR00756">
    <property type="entry name" value="PPR"/>
    <property type="match status" value="5"/>
</dbReference>
<dbReference type="AlphaFoldDB" id="A0A6I9RMQ3"/>
<dbReference type="GO" id="GO:0003723">
    <property type="term" value="F:RNA binding"/>
    <property type="evidence" value="ECO:0007669"/>
    <property type="project" value="InterPro"/>
</dbReference>
<dbReference type="RefSeq" id="XP_010929433.1">
    <property type="nucleotide sequence ID" value="XM_010931131.3"/>
</dbReference>
<keyword evidence="4" id="KW-1185">Reference proteome</keyword>
<feature type="repeat" description="PPR" evidence="3">
    <location>
        <begin position="138"/>
        <end position="172"/>
    </location>
</feature>
<dbReference type="PROSITE" id="PS51375">
    <property type="entry name" value="PPR"/>
    <property type="match status" value="6"/>
</dbReference>
<dbReference type="SUPFAM" id="SSF48452">
    <property type="entry name" value="TPR-like"/>
    <property type="match status" value="1"/>
</dbReference>
<dbReference type="FunFam" id="1.25.40.10:FF:001093">
    <property type="entry name" value="Pentatricopeptide repeat-containing protein At2g34400"/>
    <property type="match status" value="1"/>
</dbReference>
<protein>
    <submittedName>
        <fullName evidence="5">Pentatricopeptide repeat-containing protein At5g52850, chloroplastic</fullName>
    </submittedName>
</protein>
<evidence type="ECO:0000256" key="1">
    <source>
        <dbReference type="ARBA" id="ARBA00022737"/>
    </source>
</evidence>
<evidence type="ECO:0000313" key="5">
    <source>
        <dbReference type="RefSeq" id="XP_010929433.1"/>
    </source>
</evidence>
<accession>A0A6I9RMQ3</accession>
<dbReference type="Gene3D" id="1.25.40.10">
    <property type="entry name" value="Tetratricopeptide repeat domain"/>
    <property type="match status" value="6"/>
</dbReference>
<proteinExistence type="predicted"/>
<evidence type="ECO:0000313" key="4">
    <source>
        <dbReference type="Proteomes" id="UP000504607"/>
    </source>
</evidence>
<dbReference type="InterPro" id="IPR011990">
    <property type="entry name" value="TPR-like_helical_dom_sf"/>
</dbReference>
<reference evidence="5" key="1">
    <citation type="submission" date="2025-08" db="UniProtKB">
        <authorList>
            <consortium name="RefSeq"/>
        </authorList>
    </citation>
    <scope>IDENTIFICATION</scope>
</reference>
<organism evidence="4 5">
    <name type="scientific">Elaeis guineensis var. tenera</name>
    <name type="common">Oil palm</name>
    <dbReference type="NCBI Taxonomy" id="51953"/>
    <lineage>
        <taxon>Eukaryota</taxon>
        <taxon>Viridiplantae</taxon>
        <taxon>Streptophyta</taxon>
        <taxon>Embryophyta</taxon>
        <taxon>Tracheophyta</taxon>
        <taxon>Spermatophyta</taxon>
        <taxon>Magnoliopsida</taxon>
        <taxon>Liliopsida</taxon>
        <taxon>Arecaceae</taxon>
        <taxon>Arecoideae</taxon>
        <taxon>Cocoseae</taxon>
        <taxon>Elaeidinae</taxon>
        <taxon>Elaeis</taxon>
    </lineage>
</organism>
<dbReference type="InterPro" id="IPR019734">
    <property type="entry name" value="TPR_rpt"/>
</dbReference>
<dbReference type="GeneID" id="105050906"/>
<dbReference type="InterPro" id="IPR046848">
    <property type="entry name" value="E_motif"/>
</dbReference>
<evidence type="ECO:0000256" key="2">
    <source>
        <dbReference type="PROSITE-ProRule" id="PRU00339"/>
    </source>
</evidence>
<dbReference type="Pfam" id="PF01535">
    <property type="entry name" value="PPR"/>
    <property type="match status" value="4"/>
</dbReference>
<dbReference type="GO" id="GO:0009451">
    <property type="term" value="P:RNA modification"/>
    <property type="evidence" value="ECO:0007669"/>
    <property type="project" value="InterPro"/>
</dbReference>
<keyword evidence="2" id="KW-0802">TPR repeat</keyword>
<dbReference type="Pfam" id="PF13041">
    <property type="entry name" value="PPR_2"/>
    <property type="match status" value="4"/>
</dbReference>
<dbReference type="FunFam" id="1.25.40.10:FF:001224">
    <property type="entry name" value="Pentatricopeptide repeat-containing protein chloroplastic"/>
    <property type="match status" value="1"/>
</dbReference>
<gene>
    <name evidence="5" type="primary">LOC105050906</name>
</gene>
<sequence>MSSCRIKVLTSFFHRSSFHPTSPLPATCSPLPAPSFFTSLSHSTLPHDHRRHPHLSDSDSNGAEERASAASVVAEDVCLALLSRCRSLREGICVHGFIIKAGLHGHLLLSNRLLALYSRCSGGAAQARKLFDGLPHRDAATWSGIISAYSRSGDHEEALRLFQRMLLVSDSSAANEFVLSSVVRCASSLRALDLGMQAHAHILKRGFGSNAVLGSALLHLYSRCDGLEEAARIFALIDRQDVVSWTAMISALVDAEDWGGAVQMYASMVESGTAPTEFTFAKLLTASGFLGRRCGALLHAHLVLWGFELNLVLKTALVDMYCKCRDMSAALRVFHQTPESDVMLWTALIAGYSHVENYREAISAFREMEAAGVTPNSFTYAGILSACASTPAPELGRQVHGRVVRASLDHDASVGNALVDLYAKWSPDLEDPVRAFQRIASPNVVSWTALIAALARHGRQRDASAALTEMRAAGVEPNSFTLSTLLKGCGDDSGEAKAQVVVEALAHARKLQAYMLKTGLGTADAAVGNSLVDAYARCGRADEAWAVASTMMPRRDVFTYTSLARGMNQMGLHRRALGLIPRMSEEGVRMDGFSLACFLSAAAGSVAVGSGKQLHCYSVKSGLRSWISASNGLVDMYGKCGSSDEARRAFMAIQKPNVVSWNALISALASNGRFVEALSAFEDMRLAGVPPDGITFLLVLYACSHGGLVDAGIEYFNSMEELYGVPPQCDHYVCLVDMLGRAGRLDAAALAIETMPFRPDTLIYKTLLASCKFHGNLFLGECMARNALEIDPADPAIYVLLAGIYDDAGRPEWGEQTRRMMKERALRKCPGQSWTEVEKLT</sequence>
<keyword evidence="1" id="KW-0677">Repeat</keyword>
<dbReference type="PROSITE" id="PS50005">
    <property type="entry name" value="TPR"/>
    <property type="match status" value="1"/>
</dbReference>
<dbReference type="InParanoid" id="A0A6I9RMQ3"/>
<dbReference type="FunFam" id="1.25.40.10:FF:000227">
    <property type="entry name" value="Pentatricopeptide repeat-containing protein At3g13880"/>
    <property type="match status" value="1"/>
</dbReference>
<dbReference type="Proteomes" id="UP000504607">
    <property type="component" value="Chromosome 8"/>
</dbReference>
<feature type="repeat" description="PPR" evidence="3">
    <location>
        <begin position="443"/>
        <end position="477"/>
    </location>
</feature>
<dbReference type="InterPro" id="IPR002885">
    <property type="entry name" value="PPR_rpt"/>
</dbReference>
<evidence type="ECO:0000256" key="3">
    <source>
        <dbReference type="PROSITE-ProRule" id="PRU00708"/>
    </source>
</evidence>
<dbReference type="OrthoDB" id="1848122at2759"/>